<dbReference type="InterPro" id="IPR035420">
    <property type="entry name" value="Spt6_SH2"/>
</dbReference>
<feature type="compositionally biased region" description="Acidic residues" evidence="8">
    <location>
        <begin position="27"/>
        <end position="37"/>
    </location>
</feature>
<dbReference type="SUPFAM" id="SSF158832">
    <property type="entry name" value="Tex N-terminal region-like"/>
    <property type="match status" value="2"/>
</dbReference>
<dbReference type="EMBL" id="JABELV010000018">
    <property type="protein sequence ID" value="KAG7566926.1"/>
    <property type="molecule type" value="Genomic_DNA"/>
</dbReference>
<evidence type="ECO:0000313" key="10">
    <source>
        <dbReference type="EMBL" id="KAG7566926.1"/>
    </source>
</evidence>
<proteinExistence type="inferred from homology"/>
<dbReference type="InterPro" id="IPR055179">
    <property type="entry name" value="Tex-like_central_region"/>
</dbReference>
<evidence type="ECO:0000256" key="3">
    <source>
        <dbReference type="ARBA" id="ARBA00009253"/>
    </source>
</evidence>
<evidence type="ECO:0000256" key="6">
    <source>
        <dbReference type="ARBA" id="ARBA00023163"/>
    </source>
</evidence>
<feature type="region of interest" description="Disordered" evidence="8">
    <location>
        <begin position="1418"/>
        <end position="1449"/>
    </location>
</feature>
<protein>
    <recommendedName>
        <fullName evidence="9">S1 motif domain-containing protein</fullName>
    </recommendedName>
</protein>
<evidence type="ECO:0000256" key="2">
    <source>
        <dbReference type="ARBA" id="ARBA00004286"/>
    </source>
</evidence>
<dbReference type="InterPro" id="IPR036860">
    <property type="entry name" value="SH2_dom_sf"/>
</dbReference>
<keyword evidence="6" id="KW-0804">Transcription</keyword>
<dbReference type="GO" id="GO:0031491">
    <property type="term" value="F:nucleosome binding"/>
    <property type="evidence" value="ECO:0007669"/>
    <property type="project" value="TreeGrafter"/>
</dbReference>
<feature type="compositionally biased region" description="Acidic residues" evidence="8">
    <location>
        <begin position="47"/>
        <end position="60"/>
    </location>
</feature>
<dbReference type="Gene3D" id="3.30.420.140">
    <property type="entry name" value="YqgF/RNase H-like domain"/>
    <property type="match status" value="1"/>
</dbReference>
<dbReference type="Gene3D" id="1.10.150.850">
    <property type="entry name" value="Spt6, helix-hairpin-helix domain"/>
    <property type="match status" value="1"/>
</dbReference>
<dbReference type="Gene3D" id="1.10.10.2740">
    <property type="entry name" value="Spt6, Death-like domain"/>
    <property type="match status" value="1"/>
</dbReference>
<feature type="compositionally biased region" description="Basic residues" evidence="8">
    <location>
        <begin position="167"/>
        <end position="181"/>
    </location>
</feature>
<dbReference type="Gene3D" id="1.10.3500.10">
    <property type="entry name" value="Tex N-terminal region-like"/>
    <property type="match status" value="1"/>
</dbReference>
<dbReference type="SUPFAM" id="SSF50249">
    <property type="entry name" value="Nucleic acid-binding proteins"/>
    <property type="match status" value="1"/>
</dbReference>
<dbReference type="InterPro" id="IPR028231">
    <property type="entry name" value="Spt6_YqgF"/>
</dbReference>
<dbReference type="Proteomes" id="UP000812966">
    <property type="component" value="Unassembled WGS sequence"/>
</dbReference>
<dbReference type="InterPro" id="IPR028083">
    <property type="entry name" value="Spt6_acidic_N_dom"/>
</dbReference>
<dbReference type="PANTHER" id="PTHR10145">
    <property type="entry name" value="TRANSCRIPTION ELONGATION FACTOR SPT6"/>
    <property type="match status" value="1"/>
</dbReference>
<dbReference type="Pfam" id="PF14635">
    <property type="entry name" value="HHH_7"/>
    <property type="match status" value="1"/>
</dbReference>
<dbReference type="InterPro" id="IPR023319">
    <property type="entry name" value="Tex-like_HTH_dom_sf"/>
</dbReference>
<dbReference type="InterPro" id="IPR012337">
    <property type="entry name" value="RNaseH-like_sf"/>
</dbReference>
<dbReference type="Gene3D" id="1.10.10.650">
    <property type="entry name" value="RuvA domain 2-like"/>
    <property type="match status" value="1"/>
</dbReference>
<evidence type="ECO:0000256" key="4">
    <source>
        <dbReference type="ARBA" id="ARBA00022454"/>
    </source>
</evidence>
<dbReference type="InterPro" id="IPR037027">
    <property type="entry name" value="YqgF/RNaseH-like_dom_sf"/>
</dbReference>
<keyword evidence="5" id="KW-0727">SH2 domain</keyword>
<dbReference type="SUPFAM" id="SSF53098">
    <property type="entry name" value="Ribonuclease H-like"/>
    <property type="match status" value="1"/>
</dbReference>
<dbReference type="InterPro" id="IPR023323">
    <property type="entry name" value="Tex-like_dom_sf"/>
</dbReference>
<dbReference type="GO" id="GO:0034728">
    <property type="term" value="P:nucleosome organization"/>
    <property type="evidence" value="ECO:0007669"/>
    <property type="project" value="TreeGrafter"/>
</dbReference>
<accession>A0A8K0JQJ0</accession>
<dbReference type="InterPro" id="IPR035018">
    <property type="entry name" value="Spt6_SH2_C"/>
</dbReference>
<dbReference type="Pfam" id="PF22706">
    <property type="entry name" value="Tex_central_region"/>
    <property type="match status" value="1"/>
</dbReference>
<comment type="subcellular location">
    <subcellularLocation>
        <location evidence="2">Chromosome</location>
    </subcellularLocation>
    <subcellularLocation>
        <location evidence="1">Nucleus</location>
    </subcellularLocation>
</comment>
<evidence type="ECO:0000256" key="8">
    <source>
        <dbReference type="SAM" id="MobiDB-lite"/>
    </source>
</evidence>
<feature type="compositionally biased region" description="Polar residues" evidence="8">
    <location>
        <begin position="1"/>
        <end position="10"/>
    </location>
</feature>
<dbReference type="Pfam" id="PF14633">
    <property type="entry name" value="SH2_2"/>
    <property type="match status" value="1"/>
</dbReference>
<dbReference type="FunFam" id="3.30.505.10:FF:000056">
    <property type="entry name" value="Transcription elongation factor Spt6"/>
    <property type="match status" value="1"/>
</dbReference>
<evidence type="ECO:0000256" key="7">
    <source>
        <dbReference type="ARBA" id="ARBA00023242"/>
    </source>
</evidence>
<dbReference type="InterPro" id="IPR049540">
    <property type="entry name" value="Spt6-like_S1"/>
</dbReference>
<keyword evidence="7" id="KW-0539">Nucleus</keyword>
<feature type="domain" description="S1 motif" evidence="9">
    <location>
        <begin position="1107"/>
        <end position="1177"/>
    </location>
</feature>
<feature type="region of interest" description="Disordered" evidence="8">
    <location>
        <begin position="1493"/>
        <end position="1527"/>
    </location>
</feature>
<dbReference type="Gene3D" id="3.30.505.10">
    <property type="entry name" value="SH2 domain"/>
    <property type="match status" value="2"/>
</dbReference>
<dbReference type="PANTHER" id="PTHR10145:SF6">
    <property type="entry name" value="TRANSCRIPTION ELONGATION FACTOR SPT6"/>
    <property type="match status" value="1"/>
</dbReference>
<dbReference type="GO" id="GO:0003677">
    <property type="term" value="F:DNA binding"/>
    <property type="evidence" value="ECO:0007669"/>
    <property type="project" value="InterPro"/>
</dbReference>
<evidence type="ECO:0000256" key="5">
    <source>
        <dbReference type="ARBA" id="ARBA00022999"/>
    </source>
</evidence>
<dbReference type="InterPro" id="IPR028088">
    <property type="entry name" value="Spt6_HTH_DNA-bd_dom"/>
</dbReference>
<feature type="compositionally biased region" description="Basic and acidic residues" evidence="8">
    <location>
        <begin position="111"/>
        <end position="122"/>
    </location>
</feature>
<dbReference type="Pfam" id="PF14639">
    <property type="entry name" value="YqgF"/>
    <property type="match status" value="1"/>
</dbReference>
<dbReference type="Pfam" id="PF14632">
    <property type="entry name" value="SPT6_acidic"/>
    <property type="match status" value="1"/>
</dbReference>
<gene>
    <name evidence="10" type="ORF">FFLO_01305</name>
</gene>
<name>A0A8K0JQJ0_9TREE</name>
<dbReference type="InterPro" id="IPR035019">
    <property type="entry name" value="Spt6_SH2_N"/>
</dbReference>
<dbReference type="InterPro" id="IPR032706">
    <property type="entry name" value="Spt6_HHH"/>
</dbReference>
<keyword evidence="4" id="KW-0158">Chromosome</keyword>
<comment type="caution">
    <text evidence="10">The sequence shown here is derived from an EMBL/GenBank/DDBJ whole genome shotgun (WGS) entry which is preliminary data.</text>
</comment>
<dbReference type="InterPro" id="IPR012340">
    <property type="entry name" value="NA-bd_OB-fold"/>
</dbReference>
<dbReference type="InterPro" id="IPR042066">
    <property type="entry name" value="Spt6_death-like"/>
</dbReference>
<dbReference type="InterPro" id="IPR017072">
    <property type="entry name" value="TF_Spt6"/>
</dbReference>
<evidence type="ECO:0000259" key="9">
    <source>
        <dbReference type="PROSITE" id="PS50126"/>
    </source>
</evidence>
<feature type="compositionally biased region" description="Basic and acidic residues" evidence="8">
    <location>
        <begin position="14"/>
        <end position="26"/>
    </location>
</feature>
<feature type="compositionally biased region" description="Basic residues" evidence="8">
    <location>
        <begin position="65"/>
        <end position="75"/>
    </location>
</feature>
<keyword evidence="11" id="KW-1185">Reference proteome</keyword>
<evidence type="ECO:0000256" key="1">
    <source>
        <dbReference type="ARBA" id="ARBA00004123"/>
    </source>
</evidence>
<feature type="compositionally biased region" description="Acidic residues" evidence="8">
    <location>
        <begin position="138"/>
        <end position="159"/>
    </location>
</feature>
<dbReference type="SUPFAM" id="SSF47781">
    <property type="entry name" value="RuvA domain 2-like"/>
    <property type="match status" value="1"/>
</dbReference>
<dbReference type="CDD" id="cd09928">
    <property type="entry name" value="SH2_Cterm_SPT6_like"/>
    <property type="match status" value="1"/>
</dbReference>
<dbReference type="InterPro" id="IPR010994">
    <property type="entry name" value="RuvA_2-like"/>
</dbReference>
<dbReference type="GO" id="GO:0140673">
    <property type="term" value="P:transcription elongation-coupled chromatin remodeling"/>
    <property type="evidence" value="ECO:0007669"/>
    <property type="project" value="InterPro"/>
</dbReference>
<dbReference type="GO" id="GO:0008023">
    <property type="term" value="C:transcription elongation factor complex"/>
    <property type="evidence" value="ECO:0007669"/>
    <property type="project" value="TreeGrafter"/>
</dbReference>
<dbReference type="Gene3D" id="2.40.50.140">
    <property type="entry name" value="Nucleic acid-binding proteins"/>
    <property type="match status" value="1"/>
</dbReference>
<dbReference type="SUPFAM" id="SSF55550">
    <property type="entry name" value="SH2 domain"/>
    <property type="match status" value="1"/>
</dbReference>
<dbReference type="InterPro" id="IPR003029">
    <property type="entry name" value="S1_domain"/>
</dbReference>
<dbReference type="CDD" id="cd09918">
    <property type="entry name" value="SH2_Nterm_SPT6_like"/>
    <property type="match status" value="1"/>
</dbReference>
<comment type="similarity">
    <text evidence="3">Belongs to the SPT6 family.</text>
</comment>
<organism evidence="10 11">
    <name type="scientific">Filobasidium floriforme</name>
    <dbReference type="NCBI Taxonomy" id="5210"/>
    <lineage>
        <taxon>Eukaryota</taxon>
        <taxon>Fungi</taxon>
        <taxon>Dikarya</taxon>
        <taxon>Basidiomycota</taxon>
        <taxon>Agaricomycotina</taxon>
        <taxon>Tremellomycetes</taxon>
        <taxon>Filobasidiales</taxon>
        <taxon>Filobasidiaceae</taxon>
        <taxon>Filobasidium</taxon>
    </lineage>
</organism>
<evidence type="ECO:0000313" key="11">
    <source>
        <dbReference type="Proteomes" id="UP000812966"/>
    </source>
</evidence>
<feature type="region of interest" description="Disordered" evidence="8">
    <location>
        <begin position="1"/>
        <end position="181"/>
    </location>
</feature>
<dbReference type="PROSITE" id="PS50126">
    <property type="entry name" value="S1"/>
    <property type="match status" value="1"/>
</dbReference>
<dbReference type="GO" id="GO:0042393">
    <property type="term" value="F:histone binding"/>
    <property type="evidence" value="ECO:0007669"/>
    <property type="project" value="TreeGrafter"/>
</dbReference>
<dbReference type="Pfam" id="PF14641">
    <property type="entry name" value="HTH_44"/>
    <property type="match status" value="1"/>
</dbReference>
<sequence>MSSPAPSQSDDGGDDIRMHGDPNEHDSSEEEEDDEEEAARIRAGFIVDEDDEDEDENMDSEETRRKRRKHKKRKRAQVDLDADDLELLMENTGARRPLDDGSDRKRHKRRDSSDSRDGRPTLDDMFNEPSTSRNDRMDDGEEDDMDDFIEEDEDEEMDEDARAEMRRQKKEAKRANAKKVRSYAGADQQTRAELEDIFGAGDEYAEALNVEEKTSKKSKVTMHDIFEPTELADRFLLPADQRVREEDLPERFQFSSSTLSTNPIYAEKMEFPPLDPAVSWIAPRISVDAQMAFQGFRSGDARDSATIKTEFENAVQTALHGMFEEGLEVPYLARHRQDAFVDATGRFALLNRSELWRCYDLGLRYRAIHQKRAAVSNLYNSMRQLDNQFEDEYFEVKVLAVPDGTASGSIEAGNEALEWLDLRYPRLVHDVRQTDGQSSERKRAGGATSRRIKHEGKIGEFVENLAAPSLVATWVHERSERHVRSNPEQFPAALAEQYVDNIYNTADNVIQAGQQLLTQEFGCDPLLRNIVRDHVKNTALISCTPSAKGKSKIDELHMYYRFKYLKYKPINEVLKEGKDGLFTQMLAAEAEGLINIEMEIPPNTRENIFRFIMSAWDADFENGDELAEAWSRYRETVVHRALDQLLLPKSMVWLKDDLKQASEDEICQNCQQELEKRVDMRPYGSTNGGSVSVLAISFGNGGKDAVMAVFLDAKGQVHAQAKFDGLGVTEDATDFANFVKEHKPDVVVIGGFTAETHRLRMETDAILKDIAATNASGTGMIQGMSGFAGEEYLDVLSKRQIPLIYVHDDVARLYMNSARAIQENPGWPANSRYALGLARFTQDPLNEYCALGADLVAITYVPKLQALVSQERLLQCLERALVNVVNAVGVDINQAVKDVYLQKVLPFVAGLGPRKAEALVKSIIRRGGSVVSRRVLLEEDLLPACVAVNALSTLYMAHESLYETDVSNDPDDLDNLDPLDHTRIHPEDYPIAHEIVINILGLDPEDYQNRAQHDQDNEDWPKKNISRPVIQLLSDQHVERKIASLDIEAYAKELTLRSGKRSRFLVSMVAKEIVEPYQDTRGPFALPNELDVLKMLTGETLETLDRGRIITAHVSMVKPEVAYIKLDSGVTGEIPQQYILDGNSQVNAKDLLNKSQAVRGVVVSLRAAELYIELSIRQGDVARAAAEQLAHNRDRNFDSVQEDNDKAILLKQKRVREAGLPRVIDHPSWKHVNKAQAESMLSDKQVGEAVIRPSHKGVDHIAVTWKVAEGIYQHIDVTEHDKPSDSELGRQLSINNSEFFSDLDELLVNHVGAVVRKLDTLMQHEKYRPEGQLDDYLNDQVRARPGSSAYGFSLDSERPGWAKLSFLSRPKASGGVVQTWPVKIKADAYKLFETEVPGMTELCNAFKMQYQTTLESQRQSAMTPHGSRTPGGMRTPAGSRTPGGGLSIRPPGYGTPQAHARGMGGGSTPMVRPPGYGGTPLALGQATPMRPFGMGNATPRPPGALGNATPRPPGYGTPSSRPPMQCERRSTLLRAQDDYSLC</sequence>
<dbReference type="GO" id="GO:0005694">
    <property type="term" value="C:chromosome"/>
    <property type="evidence" value="ECO:0007669"/>
    <property type="project" value="UniProtKB-SubCell"/>
</dbReference>
<dbReference type="Pfam" id="PF21710">
    <property type="entry name" value="Spt6_S1"/>
    <property type="match status" value="1"/>
</dbReference>
<reference evidence="10" key="1">
    <citation type="submission" date="2020-04" db="EMBL/GenBank/DDBJ databases">
        <title>Analysis of mating type loci in Filobasidium floriforme.</title>
        <authorList>
            <person name="Nowrousian M."/>
        </authorList>
    </citation>
    <scope>NUCLEOTIDE SEQUENCE</scope>
    <source>
        <strain evidence="10">CBS 6242</strain>
    </source>
</reference>